<evidence type="ECO:0000256" key="1">
    <source>
        <dbReference type="SAM" id="Phobius"/>
    </source>
</evidence>
<dbReference type="GO" id="GO:0140473">
    <property type="term" value="F:telomere-nuclear envelope anchor activity"/>
    <property type="evidence" value="ECO:0007669"/>
    <property type="project" value="EnsemblFungi"/>
</dbReference>
<dbReference type="GeneID" id="7052398"/>
<keyword evidence="1" id="KW-0812">Transmembrane</keyword>
<gene>
    <name evidence="3" type="primary">bqt3</name>
    <name evidence="2" type="ORF">SJAG_05226</name>
</gene>
<organism evidence="2 4">
    <name type="scientific">Schizosaccharomyces japonicus (strain yFS275 / FY16936)</name>
    <name type="common">Fission yeast</name>
    <dbReference type="NCBI Taxonomy" id="402676"/>
    <lineage>
        <taxon>Eukaryota</taxon>
        <taxon>Fungi</taxon>
        <taxon>Dikarya</taxon>
        <taxon>Ascomycota</taxon>
        <taxon>Taphrinomycotina</taxon>
        <taxon>Schizosaccharomycetes</taxon>
        <taxon>Schizosaccharomycetales</taxon>
        <taxon>Schizosaccharomycetaceae</taxon>
        <taxon>Schizosaccharomyces</taxon>
    </lineage>
</organism>
<keyword evidence="1" id="KW-0472">Membrane</keyword>
<dbReference type="RefSeq" id="XP_002172573.1">
    <property type="nucleotide sequence ID" value="XM_002172537.2"/>
</dbReference>
<dbReference type="EMBL" id="KE651168">
    <property type="protein sequence ID" value="EEB06280.1"/>
    <property type="molecule type" value="Genomic_DNA"/>
</dbReference>
<dbReference type="AlphaFoldDB" id="B6K0D0"/>
<feature type="transmembrane region" description="Helical" evidence="1">
    <location>
        <begin position="205"/>
        <end position="226"/>
    </location>
</feature>
<dbReference type="HOGENOM" id="CLU_1046471_0_0_1"/>
<feature type="transmembrane region" description="Helical" evidence="1">
    <location>
        <begin position="134"/>
        <end position="152"/>
    </location>
</feature>
<name>B6K0D0_SCHJY</name>
<keyword evidence="4" id="KW-1185">Reference proteome</keyword>
<evidence type="ECO:0000313" key="3">
    <source>
        <dbReference type="JaponicusDB" id="SJAG_05226"/>
    </source>
</evidence>
<feature type="transmembrane region" description="Helical" evidence="1">
    <location>
        <begin position="12"/>
        <end position="31"/>
    </location>
</feature>
<dbReference type="OMA" id="FSIWNCA"/>
<feature type="transmembrane region" description="Helical" evidence="1">
    <location>
        <begin position="51"/>
        <end position="69"/>
    </location>
</feature>
<dbReference type="STRING" id="402676.B6K0D0"/>
<dbReference type="JaponicusDB" id="SJAG_05226">
    <property type="gene designation" value="bqt3"/>
</dbReference>
<sequence>MTKNQVFGKMKCLRPFIFVVVSIVSHTLFGLYLNPRLLSSVNVSDKNVSSWFPFTSLFLYALQSCLFYRFRLGLEWCVLAKYPLYTLLGTYYSISKHQIAWDAAIDCFSVILARAMTGMVYFQRPRHVLSQGSVPLLLTLMASVLLSILSYVCQKLFVNLWVVRNIRHQVSTVLTAPLPLQYVIHLPIAFAVQRAASKPLSTFKALCLFVVLLFFSCSVPYCDIFWPNVLAALQLLTAYILHIVLVFIACRAVLI</sequence>
<evidence type="ECO:0000313" key="4">
    <source>
        <dbReference type="Proteomes" id="UP000001744"/>
    </source>
</evidence>
<dbReference type="GO" id="GO:0045141">
    <property type="term" value="P:meiotic telomere clustering"/>
    <property type="evidence" value="ECO:0007669"/>
    <property type="project" value="EnsemblFungi"/>
</dbReference>
<dbReference type="GO" id="GO:1990862">
    <property type="term" value="C:nuclear membrane complex Bqt3-Bqt4"/>
    <property type="evidence" value="ECO:0007669"/>
    <property type="project" value="EnsemblFungi"/>
</dbReference>
<dbReference type="Proteomes" id="UP000001744">
    <property type="component" value="Unassembled WGS sequence"/>
</dbReference>
<evidence type="ECO:0000313" key="2">
    <source>
        <dbReference type="EMBL" id="EEB06280.1"/>
    </source>
</evidence>
<keyword evidence="1" id="KW-1133">Transmembrane helix</keyword>
<proteinExistence type="predicted"/>
<protein>
    <submittedName>
        <fullName evidence="2">Bouquet formation protein Bqt3</fullName>
    </submittedName>
</protein>
<accession>B6K0D0</accession>
<dbReference type="OrthoDB" id="5290640at2759"/>
<dbReference type="VEuPathDB" id="FungiDB:SJAG_05226"/>
<feature type="transmembrane region" description="Helical" evidence="1">
    <location>
        <begin position="232"/>
        <end position="254"/>
    </location>
</feature>
<reference evidence="2 4" key="1">
    <citation type="journal article" date="2011" name="Science">
        <title>Comparative functional genomics of the fission yeasts.</title>
        <authorList>
            <person name="Rhind N."/>
            <person name="Chen Z."/>
            <person name="Yassour M."/>
            <person name="Thompson D.A."/>
            <person name="Haas B.J."/>
            <person name="Habib N."/>
            <person name="Wapinski I."/>
            <person name="Roy S."/>
            <person name="Lin M.F."/>
            <person name="Heiman D.I."/>
            <person name="Young S.K."/>
            <person name="Furuya K."/>
            <person name="Guo Y."/>
            <person name="Pidoux A."/>
            <person name="Chen H.M."/>
            <person name="Robbertse B."/>
            <person name="Goldberg J.M."/>
            <person name="Aoki K."/>
            <person name="Bayne E.H."/>
            <person name="Berlin A.M."/>
            <person name="Desjardins C.A."/>
            <person name="Dobbs E."/>
            <person name="Dukaj L."/>
            <person name="Fan L."/>
            <person name="FitzGerald M.G."/>
            <person name="French C."/>
            <person name="Gujja S."/>
            <person name="Hansen K."/>
            <person name="Keifenheim D."/>
            <person name="Levin J.Z."/>
            <person name="Mosher R.A."/>
            <person name="Mueller C.A."/>
            <person name="Pfiffner J."/>
            <person name="Priest M."/>
            <person name="Russ C."/>
            <person name="Smialowska A."/>
            <person name="Swoboda P."/>
            <person name="Sykes S.M."/>
            <person name="Vaughn M."/>
            <person name="Vengrova S."/>
            <person name="Yoder R."/>
            <person name="Zeng Q."/>
            <person name="Allshire R."/>
            <person name="Baulcombe D."/>
            <person name="Birren B.W."/>
            <person name="Brown W."/>
            <person name="Ekwall K."/>
            <person name="Kellis M."/>
            <person name="Leatherwood J."/>
            <person name="Levin H."/>
            <person name="Margalit H."/>
            <person name="Martienssen R."/>
            <person name="Nieduszynski C.A."/>
            <person name="Spatafora J.W."/>
            <person name="Friedman N."/>
            <person name="Dalgaard J.Z."/>
            <person name="Baumann P."/>
            <person name="Niki H."/>
            <person name="Regev A."/>
            <person name="Nusbaum C."/>
        </authorList>
    </citation>
    <scope>NUCLEOTIDE SEQUENCE [LARGE SCALE GENOMIC DNA]</scope>
    <source>
        <strain evidence="4">yFS275 / FY16936</strain>
    </source>
</reference>
<feature type="transmembrane region" description="Helical" evidence="1">
    <location>
        <begin position="172"/>
        <end position="193"/>
    </location>
</feature>